<accession>A0A7X4K7Z7</accession>
<dbReference type="GO" id="GO:0005829">
    <property type="term" value="C:cytosol"/>
    <property type="evidence" value="ECO:0007669"/>
    <property type="project" value="TreeGrafter"/>
</dbReference>
<dbReference type="GO" id="GO:0042840">
    <property type="term" value="P:D-glucuronate catabolic process"/>
    <property type="evidence" value="ECO:0007669"/>
    <property type="project" value="TreeGrafter"/>
</dbReference>
<dbReference type="InterPro" id="IPR050306">
    <property type="entry name" value="PfkB_Carbo_kinase"/>
</dbReference>
<protein>
    <submittedName>
        <fullName evidence="5">Sugar kinase</fullName>
    </submittedName>
</protein>
<gene>
    <name evidence="5" type="ORF">GR702_12195</name>
</gene>
<dbReference type="SUPFAM" id="SSF53613">
    <property type="entry name" value="Ribokinase-like"/>
    <property type="match status" value="1"/>
</dbReference>
<name>A0A7X4K7Z7_9SPHN</name>
<reference evidence="5 6" key="1">
    <citation type="submission" date="2019-12" db="EMBL/GenBank/DDBJ databases">
        <authorList>
            <person name="Feng G."/>
            <person name="Zhu H."/>
        </authorList>
    </citation>
    <scope>NUCLEOTIDE SEQUENCE [LARGE SCALE GENOMIC DNA]</scope>
    <source>
        <strain evidence="5 6">FGD1</strain>
    </source>
</reference>
<dbReference type="InterPro" id="IPR029056">
    <property type="entry name" value="Ribokinase-like"/>
</dbReference>
<dbReference type="AlphaFoldDB" id="A0A7X4K7Z7"/>
<dbReference type="RefSeq" id="WP_160986165.1">
    <property type="nucleotide sequence ID" value="NZ_WVTD01000008.1"/>
</dbReference>
<evidence type="ECO:0000256" key="3">
    <source>
        <dbReference type="ARBA" id="ARBA00022777"/>
    </source>
</evidence>
<evidence type="ECO:0000256" key="2">
    <source>
        <dbReference type="ARBA" id="ARBA00022679"/>
    </source>
</evidence>
<evidence type="ECO:0000256" key="1">
    <source>
        <dbReference type="ARBA" id="ARBA00010688"/>
    </source>
</evidence>
<dbReference type="PANTHER" id="PTHR43085">
    <property type="entry name" value="HEXOKINASE FAMILY MEMBER"/>
    <property type="match status" value="1"/>
</dbReference>
<proteinExistence type="inferred from homology"/>
<dbReference type="CDD" id="cd01166">
    <property type="entry name" value="KdgK"/>
    <property type="match status" value="1"/>
</dbReference>
<keyword evidence="3 5" id="KW-0418">Kinase</keyword>
<dbReference type="PROSITE" id="PS00584">
    <property type="entry name" value="PFKB_KINASES_2"/>
    <property type="match status" value="1"/>
</dbReference>
<dbReference type="Gene3D" id="3.40.1190.20">
    <property type="match status" value="1"/>
</dbReference>
<dbReference type="InterPro" id="IPR011611">
    <property type="entry name" value="PfkB_dom"/>
</dbReference>
<dbReference type="GO" id="GO:0019698">
    <property type="term" value="P:D-galacturonate catabolic process"/>
    <property type="evidence" value="ECO:0007669"/>
    <property type="project" value="TreeGrafter"/>
</dbReference>
<keyword evidence="2" id="KW-0808">Transferase</keyword>
<keyword evidence="6" id="KW-1185">Reference proteome</keyword>
<dbReference type="InterPro" id="IPR002173">
    <property type="entry name" value="Carboh/pur_kinase_PfkB_CS"/>
</dbReference>
<comment type="caution">
    <text evidence="5">The sequence shown here is derived from an EMBL/GenBank/DDBJ whole genome shotgun (WGS) entry which is preliminary data.</text>
</comment>
<comment type="similarity">
    <text evidence="1">Belongs to the carbohydrate kinase PfkB family.</text>
</comment>
<dbReference type="Pfam" id="PF00294">
    <property type="entry name" value="PfkB"/>
    <property type="match status" value="1"/>
</dbReference>
<dbReference type="GO" id="GO:0008673">
    <property type="term" value="F:2-dehydro-3-deoxygluconokinase activity"/>
    <property type="evidence" value="ECO:0007669"/>
    <property type="project" value="TreeGrafter"/>
</dbReference>
<organism evidence="5 6">
    <name type="scientific">Novosphingobium silvae</name>
    <dbReference type="NCBI Taxonomy" id="2692619"/>
    <lineage>
        <taxon>Bacteria</taxon>
        <taxon>Pseudomonadati</taxon>
        <taxon>Pseudomonadota</taxon>
        <taxon>Alphaproteobacteria</taxon>
        <taxon>Sphingomonadales</taxon>
        <taxon>Sphingomonadaceae</taxon>
        <taxon>Novosphingobium</taxon>
    </lineage>
</organism>
<evidence type="ECO:0000259" key="4">
    <source>
        <dbReference type="Pfam" id="PF00294"/>
    </source>
</evidence>
<dbReference type="EMBL" id="WVTD01000008">
    <property type="protein sequence ID" value="MYL98527.1"/>
    <property type="molecule type" value="Genomic_DNA"/>
</dbReference>
<evidence type="ECO:0000313" key="6">
    <source>
        <dbReference type="Proteomes" id="UP000465810"/>
    </source>
</evidence>
<evidence type="ECO:0000313" key="5">
    <source>
        <dbReference type="EMBL" id="MYL98527.1"/>
    </source>
</evidence>
<dbReference type="PANTHER" id="PTHR43085:SF15">
    <property type="entry name" value="2-DEHYDRO-3-DEOXYGLUCONOKINASE"/>
    <property type="match status" value="1"/>
</dbReference>
<dbReference type="Proteomes" id="UP000465810">
    <property type="component" value="Unassembled WGS sequence"/>
</dbReference>
<sequence length="304" mass="31982">MARVVCLGEAMVELSAASGAWNVGFGGDTLNTAVHLARAGHDVAYMTALGPDPFSTSLRDSWAQEGIDTSLVLTHPERHAGLYAITTDARGERSFTYWREASAARALFEIDGVEAAAAIAERADLLCFSLISLAILPPQGREALLRLARRVRECGGRVAFDGNYRPRLWHSLQEAMAARDEAIALADIGLPTFEDEVLLGGAAFPDAVADHWRGLGCGEVIVKLGAAGCLLPDMSPCPVPLKLKPVDTSGAGDAFNGGYLATRLRGAEPAAAALAGHALAGWTVMRAGAIPKLDGHAPYADPRC</sequence>
<dbReference type="GO" id="GO:0006974">
    <property type="term" value="P:DNA damage response"/>
    <property type="evidence" value="ECO:0007669"/>
    <property type="project" value="TreeGrafter"/>
</dbReference>
<feature type="domain" description="Carbohydrate kinase PfkB" evidence="4">
    <location>
        <begin position="1"/>
        <end position="291"/>
    </location>
</feature>